<dbReference type="Proteomes" id="UP000515344">
    <property type="component" value="Chromosome"/>
</dbReference>
<evidence type="ECO:0000313" key="2">
    <source>
        <dbReference type="Proteomes" id="UP000515344"/>
    </source>
</evidence>
<gene>
    <name evidence="1" type="ORF">H4075_17210</name>
</gene>
<name>A0A7G5XE98_9BACT</name>
<keyword evidence="2" id="KW-1185">Reference proteome</keyword>
<dbReference type="InterPro" id="IPR025361">
    <property type="entry name" value="DUF4265"/>
</dbReference>
<dbReference type="EMBL" id="CP060007">
    <property type="protein sequence ID" value="QNA43801.1"/>
    <property type="molecule type" value="Genomic_DNA"/>
</dbReference>
<dbReference type="AlphaFoldDB" id="A0A7G5XE98"/>
<accession>A0A7G5XE98</accession>
<protein>
    <submittedName>
        <fullName evidence="1">DUF4265 domain-containing protein</fullName>
    </submittedName>
</protein>
<sequence length="142" mass="16725">MKILFVHKYGEGDFEVERLWCTPVRDNIYIVDNIPFVVKNIALGDTITAEFDEEENEYYFDAFVEVSGNSTIRLYFEDPRLIDEVRKQLNEFGCESELFLQRKIVAVNVPKLVSYKEIKSYLDNGEAKNLWDYEESCLAHDY</sequence>
<dbReference type="Pfam" id="PF14085">
    <property type="entry name" value="DUF4265"/>
    <property type="match status" value="1"/>
</dbReference>
<dbReference type="KEGG" id="lacs:H4075_17210"/>
<dbReference type="RefSeq" id="WP_182802063.1">
    <property type="nucleotide sequence ID" value="NZ_CP060007.1"/>
</dbReference>
<proteinExistence type="predicted"/>
<reference evidence="2" key="1">
    <citation type="submission" date="2020-08" db="EMBL/GenBank/DDBJ databases">
        <title>Lacibacter sp. S13-6-6 genome sequencing.</title>
        <authorList>
            <person name="Jin L."/>
        </authorList>
    </citation>
    <scope>NUCLEOTIDE SEQUENCE [LARGE SCALE GENOMIC DNA]</scope>
    <source>
        <strain evidence="2">S13-6-6</strain>
    </source>
</reference>
<evidence type="ECO:0000313" key="1">
    <source>
        <dbReference type="EMBL" id="QNA43801.1"/>
    </source>
</evidence>
<organism evidence="1 2">
    <name type="scientific">Lacibacter sediminis</name>
    <dbReference type="NCBI Taxonomy" id="2760713"/>
    <lineage>
        <taxon>Bacteria</taxon>
        <taxon>Pseudomonadati</taxon>
        <taxon>Bacteroidota</taxon>
        <taxon>Chitinophagia</taxon>
        <taxon>Chitinophagales</taxon>
        <taxon>Chitinophagaceae</taxon>
        <taxon>Lacibacter</taxon>
    </lineage>
</organism>